<dbReference type="EMBL" id="KF724688">
    <property type="protein sequence ID" value="AHX39797.1"/>
    <property type="molecule type" value="Genomic_DNA"/>
</dbReference>
<gene>
    <name evidence="2" type="ORF">JF50_17815</name>
</gene>
<dbReference type="OrthoDB" id="5750169at2"/>
<evidence type="ECO:0008006" key="4">
    <source>
        <dbReference type="Google" id="ProtNLM"/>
    </source>
</evidence>
<sequence>MKKSLLALVTGTAIASGGYFIAQQDNNPEQLAQLDYIPADSLFLWSQLKGLPYLQYLDVLPSSYKNTHQFEEIIASMESEEVDANGRFLLNVLKQYSNSMVSSESFKDTWGVNNDFKALAYTVGLLPVLRAELGDPEVFKATIKQAADNAGLRYEETQIDNHPVTKYVIETESERVFDLLVTSSGNWVTLTIDTPFNQPNDVKIALGLIQPLHPLSNSGKVEGYIQDHQLDGHSLAYLDTQLIVDMLTAKNPDNQATQMLDKLTSLAEAEGIFDSIRTPECQQDFSDITQKWPAIISGTQKLEITNQFADIHVSTVIASTDTKILTALQNMRGFLPQHTQSDNNAVMTAGFGLNASQLSPSVNTLWAAFSGAEFKCEQLSSLQGKTKDANPAPLAMVTGMLGSFKGVSATIFDMDAAVFNQTHSIDATSFDTLITVSADDALALFNMAKSFTPEFASLTLPSDGTAIEMNDYLPPGVTISKPVYLALKGQHLALYTGDMAKQAADSLSNQAVIANGIANFGIDSGKILPMILKAAEQTGEPIPDDLKNMFDQDGKMHMHYDINDKGIIFDFALKVGQ</sequence>
<reference evidence="2 3" key="2">
    <citation type="submission" date="2014-12" db="EMBL/GenBank/DDBJ databases">
        <title>Draft Genome Sequence of Pseudoalteromonas luteoviolacea HI1.</title>
        <authorList>
            <person name="Asahina A.Y."/>
            <person name="Hadfield M.G."/>
        </authorList>
    </citation>
    <scope>NUCLEOTIDE SEQUENCE [LARGE SCALE GENOMIC DNA]</scope>
    <source>
        <strain evidence="2 3">HI1</strain>
    </source>
</reference>
<accession>A0A023Q0Y8</accession>
<evidence type="ECO:0000313" key="1">
    <source>
        <dbReference type="EMBL" id="AHX39797.1"/>
    </source>
</evidence>
<name>A0A023Q0Y8_9GAMM</name>
<dbReference type="Proteomes" id="UP000031327">
    <property type="component" value="Unassembled WGS sequence"/>
</dbReference>
<protein>
    <recommendedName>
        <fullName evidence="4">DUF3352 domain-containing protein</fullName>
    </recommendedName>
</protein>
<evidence type="ECO:0000313" key="2">
    <source>
        <dbReference type="EMBL" id="KID56142.1"/>
    </source>
</evidence>
<dbReference type="AlphaFoldDB" id="A0A023Q0Y8"/>
<dbReference type="EMBL" id="JWIC01000007">
    <property type="protein sequence ID" value="KID56142.1"/>
    <property type="molecule type" value="Genomic_DNA"/>
</dbReference>
<proteinExistence type="predicted"/>
<reference evidence="1" key="1">
    <citation type="journal article" date="2014" name="Science">
        <title>Marine tubeworm metamorphosis induced by arrays of bacterial phage tail-like structures.</title>
        <authorList>
            <person name="Shikuma N.J."/>
            <person name="Pilhofer M."/>
            <person name="Weiss G.L."/>
            <person name="Hadfield M.G."/>
            <person name="Jensen G.J."/>
            <person name="Newman D.K."/>
        </authorList>
    </citation>
    <scope>NUCLEOTIDE SEQUENCE</scope>
    <source>
        <strain evidence="1">HI1</strain>
    </source>
</reference>
<evidence type="ECO:0000313" key="3">
    <source>
        <dbReference type="Proteomes" id="UP000031327"/>
    </source>
</evidence>
<dbReference type="RefSeq" id="WP_039610716.1">
    <property type="nucleotide sequence ID" value="NZ_JWIC01000007.1"/>
</dbReference>
<organism evidence="1">
    <name type="scientific">Pseudoalteromonas luteoviolacea</name>
    <dbReference type="NCBI Taxonomy" id="43657"/>
    <lineage>
        <taxon>Bacteria</taxon>
        <taxon>Pseudomonadati</taxon>
        <taxon>Pseudomonadota</taxon>
        <taxon>Gammaproteobacteria</taxon>
        <taxon>Alteromonadales</taxon>
        <taxon>Pseudoalteromonadaceae</taxon>
        <taxon>Pseudoalteromonas</taxon>
    </lineage>
</organism>